<proteinExistence type="predicted"/>
<dbReference type="AlphaFoldDB" id="A0A5P0J7F9"/>
<dbReference type="EC" id="3.6.1.57" evidence="3"/>
<dbReference type="Gene3D" id="3.40.50.2000">
    <property type="entry name" value="Glycogen Phosphorylase B"/>
    <property type="match status" value="1"/>
</dbReference>
<evidence type="ECO:0000256" key="1">
    <source>
        <dbReference type="PIRSR" id="PIRSR620023-1"/>
    </source>
</evidence>
<gene>
    <name evidence="3" type="primary">pseG</name>
    <name evidence="3" type="ORF">EIZ93_10405</name>
</gene>
<evidence type="ECO:0000256" key="2">
    <source>
        <dbReference type="PIRSR" id="PIRSR620023-2"/>
    </source>
</evidence>
<dbReference type="Proteomes" id="UP000359125">
    <property type="component" value="Unassembled WGS sequence"/>
</dbReference>
<evidence type="ECO:0000313" key="4">
    <source>
        <dbReference type="Proteomes" id="UP000359125"/>
    </source>
</evidence>
<reference evidence="3 4" key="1">
    <citation type="journal article" date="2019" name="Environ. Health Perspect.">
        <title>Inter-host Transmission of Carbapenemase-Producing Escherichia coli among Humans and Backyard Animals.</title>
        <authorList>
            <person name="Li J."/>
            <person name="Bi Z."/>
            <person name="Ma S."/>
            <person name="Chen B."/>
            <person name="Cai C."/>
            <person name="He J."/>
            <person name="Schwarz S."/>
            <person name="Sun C."/>
            <person name="Zhou Y."/>
            <person name="Yin J."/>
            <person name="Hulth A."/>
            <person name="Wang Y."/>
            <person name="Shen Z."/>
            <person name="Wang S."/>
            <person name="Wu C."/>
            <person name="Nilsson L.E."/>
            <person name="Walsh T.R."/>
            <person name="Borjesson S."/>
            <person name="Shen J."/>
            <person name="Sun Q."/>
            <person name="Wang Y."/>
        </authorList>
    </citation>
    <scope>NUCLEOTIDE SEQUENCE [LARGE SCALE GENOMIC DNA]</scope>
    <source>
        <strain evidence="3 4">A016f</strain>
    </source>
</reference>
<dbReference type="RefSeq" id="WP_063501740.1">
    <property type="nucleotide sequence ID" value="NZ_CP139125.1"/>
</dbReference>
<dbReference type="EMBL" id="RYCF01000025">
    <property type="protein sequence ID" value="MQK24722.1"/>
    <property type="molecule type" value="Genomic_DNA"/>
</dbReference>
<evidence type="ECO:0000313" key="3">
    <source>
        <dbReference type="EMBL" id="MQK24722.1"/>
    </source>
</evidence>
<protein>
    <submittedName>
        <fullName evidence="3">UDP-2,4-diacetamido-2,4, 6-trideoxy-beta-L-altropyranose hydrolase</fullName>
        <ecNumber evidence="3">3.6.1.57</ecNumber>
    </submittedName>
</protein>
<comment type="caution">
    <text evidence="3">The sequence shown here is derived from an EMBL/GenBank/DDBJ whole genome shotgun (WGS) entry which is preliminary data.</text>
</comment>
<feature type="binding site" evidence="2">
    <location>
        <position position="283"/>
    </location>
    <ligand>
        <name>substrate</name>
    </ligand>
</feature>
<sequence>MKVVFRVDASLSIGSGHVYRCLNLADALKKNGFECIFLTKKHAGNLIQYIKTRQFQVYVISTDSNVIGTYIENEKEWLGGSQKEDAEKTYEIVRKNKFTPNVFIVDHYSLDFEWEKLIKWKFPKVKIVAIDDLCNREHYCDILIDSTFERSSEEYRKLVPDYCIVLAGTDYALLNKEFLQLRNNAILRRASILSPQKILITMGGVDIHNVAGKVLKELNNRVDLHYEKITVVLGLNCPHKKNIENIAQTVKYNIDIKVNINNMAQLMLEHDLSIGALGSTTWERAVLGLPTVNIAIADNQLILVEKLRRNGFIVFDNINFTGAELVRSLIKLTDFYDETVSRSFSICDGKGLQRVLRFIMSLSTNK</sequence>
<dbReference type="Gene3D" id="3.40.50.11190">
    <property type="match status" value="1"/>
</dbReference>
<dbReference type="SUPFAM" id="SSF53756">
    <property type="entry name" value="UDP-Glycosyltransferase/glycogen phosphorylase"/>
    <property type="match status" value="1"/>
</dbReference>
<organism evidence="3 4">
    <name type="scientific">Escherichia coli</name>
    <dbReference type="NCBI Taxonomy" id="562"/>
    <lineage>
        <taxon>Bacteria</taxon>
        <taxon>Pseudomonadati</taxon>
        <taxon>Pseudomonadota</taxon>
        <taxon>Gammaproteobacteria</taxon>
        <taxon>Enterobacterales</taxon>
        <taxon>Enterobacteriaceae</taxon>
        <taxon>Escherichia</taxon>
    </lineage>
</organism>
<keyword evidence="3" id="KW-0378">Hydrolase</keyword>
<feature type="active site" description="Proton acceptor" evidence="1">
    <location>
        <position position="17"/>
    </location>
</feature>
<name>A0A5P0J7F9_ECOLX</name>
<dbReference type="InterPro" id="IPR020023">
    <property type="entry name" value="PseG"/>
</dbReference>
<dbReference type="NCBIfam" id="TIGR03590">
    <property type="entry name" value="PseG"/>
    <property type="match status" value="1"/>
</dbReference>
<dbReference type="GO" id="GO:0016787">
    <property type="term" value="F:hydrolase activity"/>
    <property type="evidence" value="ECO:0007669"/>
    <property type="project" value="UniProtKB-KW"/>
</dbReference>
<accession>A0A5P0J7F9</accession>